<dbReference type="PATRIC" id="fig|1121015.4.peg.796"/>
<feature type="domain" description="Smf/DprA SLOG" evidence="3">
    <location>
        <begin position="76"/>
        <end position="283"/>
    </location>
</feature>
<name>A0A091AXR0_9GAMM</name>
<dbReference type="Proteomes" id="UP000029385">
    <property type="component" value="Unassembled WGS sequence"/>
</dbReference>
<sequence length="370" mass="39000">MKDARALLILLRACGNAAVLRRLLDRFGQADAALGAGPAAWQDAGIAPDRHTALERPDPAQLDADLTWLATPDHHLIGWHDADYPALLRRTAEPPAALFVAGDRDLLWHAQIAIVGSRKPSAGGRDHAGQFARRFAAAGLTVTSGLAEGIDTAAHRGALTIGRTLAVIGTGTDVVYPAGNRELMARIRAEGAIVSEYAPGTPPRQLHFPQRNRLIAGLSLGTLVVEAALRSGALITARLAADAGREVFALPGSIDNPMARGCHRLLRQGVALVESPDEVIDALRPLAAQLAEDLRGRLDSGGQGGAGSPLPTPDSQDTAALWRALGHDPATPDQLAERTGLTVATLSAMLLTMELDGRISAEYGRYARRP</sequence>
<dbReference type="InterPro" id="IPR036388">
    <property type="entry name" value="WH-like_DNA-bd_sf"/>
</dbReference>
<evidence type="ECO:0000259" key="3">
    <source>
        <dbReference type="Pfam" id="PF02481"/>
    </source>
</evidence>
<organism evidence="5 6">
    <name type="scientific">Arenimonas oryziterrae DSM 21050 = YC6267</name>
    <dbReference type="NCBI Taxonomy" id="1121015"/>
    <lineage>
        <taxon>Bacteria</taxon>
        <taxon>Pseudomonadati</taxon>
        <taxon>Pseudomonadota</taxon>
        <taxon>Gammaproteobacteria</taxon>
        <taxon>Lysobacterales</taxon>
        <taxon>Lysobacteraceae</taxon>
        <taxon>Arenimonas</taxon>
    </lineage>
</organism>
<accession>A0A091AXR0</accession>
<dbReference type="NCBIfam" id="TIGR00732">
    <property type="entry name" value="dprA"/>
    <property type="match status" value="1"/>
</dbReference>
<evidence type="ECO:0000313" key="6">
    <source>
        <dbReference type="Proteomes" id="UP000029385"/>
    </source>
</evidence>
<dbReference type="eggNOG" id="COG0758">
    <property type="taxonomic scope" value="Bacteria"/>
</dbReference>
<dbReference type="RefSeq" id="WP_022969381.1">
    <property type="nucleotide sequence ID" value="NZ_ATVD01000003.1"/>
</dbReference>
<dbReference type="AlphaFoldDB" id="A0A091AXR0"/>
<dbReference type="Pfam" id="PF17782">
    <property type="entry name" value="WHD_DprA"/>
    <property type="match status" value="1"/>
</dbReference>
<comment type="caution">
    <text evidence="5">The sequence shown here is derived from an EMBL/GenBank/DDBJ whole genome shotgun (WGS) entry which is preliminary data.</text>
</comment>
<dbReference type="Gene3D" id="1.10.10.10">
    <property type="entry name" value="Winged helix-like DNA-binding domain superfamily/Winged helix DNA-binding domain"/>
    <property type="match status" value="1"/>
</dbReference>
<evidence type="ECO:0000256" key="2">
    <source>
        <dbReference type="SAM" id="MobiDB-lite"/>
    </source>
</evidence>
<protein>
    <submittedName>
        <fullName evidence="5">Uncharacterized protein</fullName>
    </submittedName>
</protein>
<dbReference type="PANTHER" id="PTHR43022">
    <property type="entry name" value="PROTEIN SMF"/>
    <property type="match status" value="1"/>
</dbReference>
<dbReference type="STRING" id="1121015.GCA_000420545_01761"/>
<evidence type="ECO:0000256" key="1">
    <source>
        <dbReference type="ARBA" id="ARBA00006525"/>
    </source>
</evidence>
<dbReference type="Pfam" id="PF02481">
    <property type="entry name" value="DNA_processg_A"/>
    <property type="match status" value="1"/>
</dbReference>
<dbReference type="SUPFAM" id="SSF102405">
    <property type="entry name" value="MCP/YpsA-like"/>
    <property type="match status" value="1"/>
</dbReference>
<gene>
    <name evidence="5" type="ORF">N789_06535</name>
</gene>
<evidence type="ECO:0000259" key="4">
    <source>
        <dbReference type="Pfam" id="PF17782"/>
    </source>
</evidence>
<dbReference type="PANTHER" id="PTHR43022:SF1">
    <property type="entry name" value="PROTEIN SMF"/>
    <property type="match status" value="1"/>
</dbReference>
<dbReference type="InterPro" id="IPR041614">
    <property type="entry name" value="DprA_WH"/>
</dbReference>
<dbReference type="EMBL" id="AVCI01000003">
    <property type="protein sequence ID" value="KFN44067.1"/>
    <property type="molecule type" value="Genomic_DNA"/>
</dbReference>
<dbReference type="InterPro" id="IPR003488">
    <property type="entry name" value="DprA"/>
</dbReference>
<evidence type="ECO:0000313" key="5">
    <source>
        <dbReference type="EMBL" id="KFN44067.1"/>
    </source>
</evidence>
<dbReference type="InterPro" id="IPR057666">
    <property type="entry name" value="DrpA_SLOG"/>
</dbReference>
<comment type="similarity">
    <text evidence="1">Belongs to the DprA/Smf family.</text>
</comment>
<proteinExistence type="inferred from homology"/>
<feature type="domain" description="DprA winged helix" evidence="4">
    <location>
        <begin position="309"/>
        <end position="362"/>
    </location>
</feature>
<dbReference type="Gene3D" id="3.40.50.450">
    <property type="match status" value="1"/>
</dbReference>
<reference evidence="5 6" key="1">
    <citation type="submission" date="2013-09" db="EMBL/GenBank/DDBJ databases">
        <title>Genome sequencing of Arenimonas oryziterrae.</title>
        <authorList>
            <person name="Chen F."/>
            <person name="Wang G."/>
        </authorList>
    </citation>
    <scope>NUCLEOTIDE SEQUENCE [LARGE SCALE GENOMIC DNA]</scope>
    <source>
        <strain evidence="5 6">YC6267</strain>
    </source>
</reference>
<feature type="region of interest" description="Disordered" evidence="2">
    <location>
        <begin position="297"/>
        <end position="316"/>
    </location>
</feature>
<dbReference type="GO" id="GO:0009294">
    <property type="term" value="P:DNA-mediated transformation"/>
    <property type="evidence" value="ECO:0007669"/>
    <property type="project" value="InterPro"/>
</dbReference>
<keyword evidence="6" id="KW-1185">Reference proteome</keyword>
<dbReference type="OrthoDB" id="9785707at2"/>